<dbReference type="InterPro" id="IPR038732">
    <property type="entry name" value="HpyO/CreE_NAD-binding"/>
</dbReference>
<dbReference type="PRINTS" id="PR00368">
    <property type="entry name" value="FADPNR"/>
</dbReference>
<dbReference type="AlphaFoldDB" id="A0A0U0ZH92"/>
<dbReference type="Proteomes" id="UP000045782">
    <property type="component" value="Unassembled WGS sequence"/>
</dbReference>
<accession>A0A0U0ZH92</accession>
<dbReference type="EMBL" id="CSWP01000002">
    <property type="protein sequence ID" value="CPV39091.1"/>
    <property type="molecule type" value="Genomic_DNA"/>
</dbReference>
<evidence type="ECO:0000259" key="1">
    <source>
        <dbReference type="Pfam" id="PF13454"/>
    </source>
</evidence>
<organism evidence="2 3">
    <name type="scientific">Mycobacteroides abscessus</name>
    <dbReference type="NCBI Taxonomy" id="36809"/>
    <lineage>
        <taxon>Bacteria</taxon>
        <taxon>Bacillati</taxon>
        <taxon>Actinomycetota</taxon>
        <taxon>Actinomycetes</taxon>
        <taxon>Mycobacteriales</taxon>
        <taxon>Mycobacteriaceae</taxon>
        <taxon>Mycobacteroides</taxon>
    </lineage>
</organism>
<proteinExistence type="predicted"/>
<dbReference type="PANTHER" id="PTHR40254:SF1">
    <property type="entry name" value="BLR0577 PROTEIN"/>
    <property type="match status" value="1"/>
</dbReference>
<dbReference type="Pfam" id="PF13454">
    <property type="entry name" value="NAD_binding_9"/>
    <property type="match status" value="1"/>
</dbReference>
<dbReference type="InterPro" id="IPR036188">
    <property type="entry name" value="FAD/NAD-bd_sf"/>
</dbReference>
<sequence>MTRVAIVGAGAAGTMAALHLLRRNDSRELHLTVIDPDAKTGPGVPYRTTDPRHLLNVPAGKLGVDSAEPLGFVAWLHDNGQTDTGPGDFVPRGLFGRYLSHMFEQARGDRVCRVHRRAVAVTRGGNGLVVALANGDIAHADAVILATGPNMPGISWAPSSLRGSALFIRDPWRQDALEDLPDDGDLLLVGTGLTMVDLARTLRRPGRVLHAISRSGLLPRAHRAYPEAPPPTFAMDQGRVLERSVRYLHDVIAQGGDACAAVDALRPHAAELWARMIADERAVFLRKYRRQWDIHRHRMPPQSAAQIERGVATGALRIYRAALADTSVSGAEIRATLSTRQVLDVGAVINCTGPRYDIAAGADPLWNQLLHDGLVRPGPLNLGLDTDPSGHLLPGHVPMWTLGPLRRGNLWETTAFAEIRLQAEALAALIGS</sequence>
<evidence type="ECO:0000313" key="3">
    <source>
        <dbReference type="Proteomes" id="UP000045782"/>
    </source>
</evidence>
<dbReference type="PRINTS" id="PR00411">
    <property type="entry name" value="PNDRDTASEI"/>
</dbReference>
<dbReference type="Gene3D" id="3.50.50.60">
    <property type="entry name" value="FAD/NAD(P)-binding domain"/>
    <property type="match status" value="1"/>
</dbReference>
<dbReference type="PANTHER" id="PTHR40254">
    <property type="entry name" value="BLR0577 PROTEIN"/>
    <property type="match status" value="1"/>
</dbReference>
<dbReference type="InterPro" id="IPR052189">
    <property type="entry name" value="L-asp_N-monooxygenase_NS-form"/>
</dbReference>
<name>A0A0U0ZH92_9MYCO</name>
<protein>
    <submittedName>
        <fullName evidence="2">Uncharacterized protein conserved in bacteria</fullName>
    </submittedName>
</protein>
<feature type="domain" description="FAD-dependent urate hydroxylase HpyO/Asp monooxygenase CreE-like FAD/NAD(P)-binding" evidence="1">
    <location>
        <begin position="5"/>
        <end position="148"/>
    </location>
</feature>
<dbReference type="RefSeq" id="WP_005062295.1">
    <property type="nucleotide sequence ID" value="NZ_CP014951.1"/>
</dbReference>
<evidence type="ECO:0000313" key="2">
    <source>
        <dbReference type="EMBL" id="CPV39091.1"/>
    </source>
</evidence>
<gene>
    <name evidence="2" type="ORF">ERS075579_01005</name>
</gene>
<dbReference type="SUPFAM" id="SSF51905">
    <property type="entry name" value="FAD/NAD(P)-binding domain"/>
    <property type="match status" value="1"/>
</dbReference>
<reference evidence="2 3" key="1">
    <citation type="submission" date="2015-03" db="EMBL/GenBank/DDBJ databases">
        <authorList>
            <person name="Murphy D."/>
        </authorList>
    </citation>
    <scope>NUCLEOTIDE SEQUENCE [LARGE SCALE GENOMIC DNA]</scope>
    <source>
        <strain evidence="2 3">PAP088</strain>
    </source>
</reference>